<dbReference type="Pfam" id="PF00226">
    <property type="entry name" value="DnaJ"/>
    <property type="match status" value="1"/>
</dbReference>
<dbReference type="PROSITE" id="PS00636">
    <property type="entry name" value="DNAJ_1"/>
    <property type="match status" value="1"/>
</dbReference>
<dbReference type="InterPro" id="IPR052276">
    <property type="entry name" value="Diphthamide-biosynth_chaperone"/>
</dbReference>
<evidence type="ECO:0000259" key="1">
    <source>
        <dbReference type="PROSITE" id="PS50076"/>
    </source>
</evidence>
<dbReference type="PROSITE" id="PS50076">
    <property type="entry name" value="DNAJ_2"/>
    <property type="match status" value="1"/>
</dbReference>
<feature type="domain" description="J" evidence="1">
    <location>
        <begin position="53"/>
        <end position="120"/>
    </location>
</feature>
<dbReference type="EMBL" id="QPKB01000005">
    <property type="protein sequence ID" value="RWR85964.1"/>
    <property type="molecule type" value="Genomic_DNA"/>
</dbReference>
<name>A0A3S3N0G5_9MAGN</name>
<organism evidence="2 3">
    <name type="scientific">Cinnamomum micranthum f. kanehirae</name>
    <dbReference type="NCBI Taxonomy" id="337451"/>
    <lineage>
        <taxon>Eukaryota</taxon>
        <taxon>Viridiplantae</taxon>
        <taxon>Streptophyta</taxon>
        <taxon>Embryophyta</taxon>
        <taxon>Tracheophyta</taxon>
        <taxon>Spermatophyta</taxon>
        <taxon>Magnoliopsida</taxon>
        <taxon>Magnoliidae</taxon>
        <taxon>Laurales</taxon>
        <taxon>Lauraceae</taxon>
        <taxon>Cinnamomum</taxon>
    </lineage>
</organism>
<dbReference type="OrthoDB" id="445556at2759"/>
<sequence>MTTAASSSLCFLSSSNFVGSRVYATPSTSHNSRVTYSRPVASYNSARIATSASLYETLGLSDRATCQEIKRAYRRLARACHPDVVASDKKDKSASEFMKIHAAYSTLSDPDKRADYDRRILRSGKPYASAFTVGSPRKWETDQCW</sequence>
<dbReference type="STRING" id="337451.A0A3S3N0G5"/>
<dbReference type="InterPro" id="IPR018253">
    <property type="entry name" value="DnaJ_domain_CS"/>
</dbReference>
<dbReference type="PRINTS" id="PR00625">
    <property type="entry name" value="JDOMAIN"/>
</dbReference>
<comment type="caution">
    <text evidence="2">The sequence shown here is derived from an EMBL/GenBank/DDBJ whole genome shotgun (WGS) entry which is preliminary data.</text>
</comment>
<dbReference type="InterPro" id="IPR001623">
    <property type="entry name" value="DnaJ_domain"/>
</dbReference>
<dbReference type="InterPro" id="IPR036869">
    <property type="entry name" value="J_dom_sf"/>
</dbReference>
<evidence type="ECO:0000313" key="2">
    <source>
        <dbReference type="EMBL" id="RWR85964.1"/>
    </source>
</evidence>
<evidence type="ECO:0000313" key="3">
    <source>
        <dbReference type="Proteomes" id="UP000283530"/>
    </source>
</evidence>
<reference evidence="2 3" key="1">
    <citation type="journal article" date="2019" name="Nat. Plants">
        <title>Stout camphor tree genome fills gaps in understanding of flowering plant genome evolution.</title>
        <authorList>
            <person name="Chaw S.M."/>
            <person name="Liu Y.C."/>
            <person name="Wu Y.W."/>
            <person name="Wang H.Y."/>
            <person name="Lin C.I."/>
            <person name="Wu C.S."/>
            <person name="Ke H.M."/>
            <person name="Chang L.Y."/>
            <person name="Hsu C.Y."/>
            <person name="Yang H.T."/>
            <person name="Sudianto E."/>
            <person name="Hsu M.H."/>
            <person name="Wu K.P."/>
            <person name="Wang L.N."/>
            <person name="Leebens-Mack J.H."/>
            <person name="Tsai I.J."/>
        </authorList>
    </citation>
    <scope>NUCLEOTIDE SEQUENCE [LARGE SCALE GENOMIC DNA]</scope>
    <source>
        <strain evidence="3">cv. Chaw 1501</strain>
        <tissue evidence="2">Young leaves</tissue>
    </source>
</reference>
<dbReference type="SMART" id="SM00271">
    <property type="entry name" value="DnaJ"/>
    <property type="match status" value="1"/>
</dbReference>
<dbReference type="SUPFAM" id="SSF46565">
    <property type="entry name" value="Chaperone J-domain"/>
    <property type="match status" value="1"/>
</dbReference>
<dbReference type="PANTHER" id="PTHR44240">
    <property type="entry name" value="DNAJ DOMAIN (PROKARYOTIC HEAT SHOCK PROTEIN)-RELATED"/>
    <property type="match status" value="1"/>
</dbReference>
<proteinExistence type="predicted"/>
<accession>A0A3S3N0G5</accession>
<dbReference type="AlphaFoldDB" id="A0A3S3N0G5"/>
<keyword evidence="3" id="KW-1185">Reference proteome</keyword>
<dbReference type="Proteomes" id="UP000283530">
    <property type="component" value="Unassembled WGS sequence"/>
</dbReference>
<dbReference type="PANTHER" id="PTHR44240:SF10">
    <property type="entry name" value="J DOMAIN-CONTAINING PROTEIN"/>
    <property type="match status" value="1"/>
</dbReference>
<gene>
    <name evidence="2" type="ORF">CKAN_01484400</name>
</gene>
<dbReference type="Gene3D" id="1.10.287.110">
    <property type="entry name" value="DnaJ domain"/>
    <property type="match status" value="1"/>
</dbReference>
<dbReference type="CDD" id="cd06257">
    <property type="entry name" value="DnaJ"/>
    <property type="match status" value="1"/>
</dbReference>
<protein>
    <submittedName>
        <fullName evidence="2">Chaperone protein dnaJ 11, chloroplastic-like protein</fullName>
    </submittedName>
</protein>